<evidence type="ECO:0000313" key="3">
    <source>
        <dbReference type="Proteomes" id="UP000011760"/>
    </source>
</evidence>
<dbReference type="GO" id="GO:0016301">
    <property type="term" value="F:kinase activity"/>
    <property type="evidence" value="ECO:0007669"/>
    <property type="project" value="UniProtKB-UniRule"/>
</dbReference>
<dbReference type="PANTHER" id="PTHR12149:SF8">
    <property type="entry name" value="PROTEIN-RIBULOSAMINE 3-KINASE"/>
    <property type="match status" value="1"/>
</dbReference>
<dbReference type="PANTHER" id="PTHR12149">
    <property type="entry name" value="FRUCTOSAMINE 3 KINASE-RELATED PROTEIN"/>
    <property type="match status" value="1"/>
</dbReference>
<evidence type="ECO:0000256" key="1">
    <source>
        <dbReference type="PIRNR" id="PIRNR006221"/>
    </source>
</evidence>
<dbReference type="PIRSF" id="PIRSF006221">
    <property type="entry name" value="Ketosamine-3-kinase"/>
    <property type="match status" value="1"/>
</dbReference>
<evidence type="ECO:0008006" key="4">
    <source>
        <dbReference type="Google" id="ProtNLM"/>
    </source>
</evidence>
<dbReference type="Gene3D" id="1.10.510.10">
    <property type="entry name" value="Transferase(Phosphotransferase) domain 1"/>
    <property type="match status" value="1"/>
</dbReference>
<keyword evidence="1" id="KW-0418">Kinase</keyword>
<dbReference type="Proteomes" id="UP000011760">
    <property type="component" value="Chromosome"/>
</dbReference>
<dbReference type="InterPro" id="IPR016477">
    <property type="entry name" value="Fructo-/Ketosamine-3-kinase"/>
</dbReference>
<accession>M1V035</accession>
<dbReference type="PATRIC" id="fig|1121353.3.peg.2173"/>
<dbReference type="Gene3D" id="3.30.200.20">
    <property type="entry name" value="Phosphorylase Kinase, domain 1"/>
    <property type="match status" value="1"/>
</dbReference>
<name>M1V035_9CORY</name>
<evidence type="ECO:0000313" key="2">
    <source>
        <dbReference type="EMBL" id="AGG67558.1"/>
    </source>
</evidence>
<protein>
    <recommendedName>
        <fullName evidence="4">Fructosamine kinase</fullName>
    </recommendedName>
</protein>
<dbReference type="InterPro" id="IPR011009">
    <property type="entry name" value="Kinase-like_dom_sf"/>
</dbReference>
<comment type="similarity">
    <text evidence="1">Belongs to the fructosamine kinase family.</text>
</comment>
<dbReference type="STRING" id="1121353.H924_10650"/>
<dbReference type="SUPFAM" id="SSF56112">
    <property type="entry name" value="Protein kinase-like (PK-like)"/>
    <property type="match status" value="1"/>
</dbReference>
<dbReference type="AlphaFoldDB" id="M1V035"/>
<dbReference type="Pfam" id="PF03881">
    <property type="entry name" value="Fructosamin_kin"/>
    <property type="match status" value="1"/>
</dbReference>
<keyword evidence="3" id="KW-1185">Reference proteome</keyword>
<organism evidence="2 3">
    <name type="scientific">Corynebacterium callunae DSM 20147</name>
    <dbReference type="NCBI Taxonomy" id="1121353"/>
    <lineage>
        <taxon>Bacteria</taxon>
        <taxon>Bacillati</taxon>
        <taxon>Actinomycetota</taxon>
        <taxon>Actinomycetes</taxon>
        <taxon>Mycobacteriales</taxon>
        <taxon>Corynebacteriaceae</taxon>
        <taxon>Corynebacterium</taxon>
    </lineage>
</organism>
<dbReference type="KEGG" id="ccn:H924_10650"/>
<dbReference type="Gene3D" id="1.20.1270.240">
    <property type="match status" value="1"/>
</dbReference>
<gene>
    <name evidence="2" type="ORF">H924_10650</name>
</gene>
<reference evidence="2 3" key="1">
    <citation type="submission" date="2013-02" db="EMBL/GenBank/DDBJ databases">
        <title>The complete genome sequence of Corynebacterium callunae DSM 20147.</title>
        <authorList>
            <person name="Ruckert C."/>
            <person name="Albersmeier A."/>
            <person name="Kalinowski J."/>
        </authorList>
    </citation>
    <scope>NUCLEOTIDE SEQUENCE [LARGE SCALE GENOMIC DNA]</scope>
    <source>
        <strain evidence="2 3">DSM 20147</strain>
    </source>
</reference>
<dbReference type="eggNOG" id="COG3001">
    <property type="taxonomic scope" value="Bacteria"/>
</dbReference>
<keyword evidence="1" id="KW-0808">Transferase</keyword>
<dbReference type="HOGENOM" id="CLU_036517_0_2_11"/>
<sequence>MVEVFTKRPAEPQSARAEAAGLRWLGEASAQVAEVVSVGDHHISTRAVTLVQPTPAAARSAGHALAHIHRAGAPAFGCPPAGWEGPNYIGTQQQSCFATKTWGEFYSTQRVLPFAHKAKKLNHINGDTLDLLILVCGQIQRLEDTVLPARIHGDLWSGNLLFGEFGPVFIDPAAHGGHPETDLAMLELFGAPYLLEIQVGYEEINPLPTGWRERTPMHQLHPLAVHAASHGPSYGRQLHQTALEVLELLS</sequence>
<dbReference type="EMBL" id="CP004354">
    <property type="protein sequence ID" value="AGG67558.1"/>
    <property type="molecule type" value="Genomic_DNA"/>
</dbReference>
<proteinExistence type="inferred from homology"/>